<organism evidence="1 2">
    <name type="scientific">Drosophila hydei</name>
    <name type="common">Fruit fly</name>
    <dbReference type="NCBI Taxonomy" id="7224"/>
    <lineage>
        <taxon>Eukaryota</taxon>
        <taxon>Metazoa</taxon>
        <taxon>Ecdysozoa</taxon>
        <taxon>Arthropoda</taxon>
        <taxon>Hexapoda</taxon>
        <taxon>Insecta</taxon>
        <taxon>Pterygota</taxon>
        <taxon>Neoptera</taxon>
        <taxon>Endopterygota</taxon>
        <taxon>Diptera</taxon>
        <taxon>Brachycera</taxon>
        <taxon>Muscomorpha</taxon>
        <taxon>Ephydroidea</taxon>
        <taxon>Drosophilidae</taxon>
        <taxon>Drosophila</taxon>
    </lineage>
</organism>
<dbReference type="RefSeq" id="XP_023176096.1">
    <property type="nucleotide sequence ID" value="XM_023320328.1"/>
</dbReference>
<evidence type="ECO:0000313" key="2">
    <source>
        <dbReference type="RefSeq" id="XP_023176096.1"/>
    </source>
</evidence>
<name>A0A6J1M4W5_DROHY</name>
<protein>
    <submittedName>
        <fullName evidence="2">Uncharacterized protein LOC111602956</fullName>
    </submittedName>
</protein>
<dbReference type="GO" id="GO:0006366">
    <property type="term" value="P:transcription by RNA polymerase II"/>
    <property type="evidence" value="ECO:0007669"/>
    <property type="project" value="InterPro"/>
</dbReference>
<accession>A0A6J1M4W5</accession>
<sequence>MLQSNRVLQKEQTDLYAIEKKLVKVLPAIQEALNSLKVEELHLKSHSVHQVMTMEPSNVDVRSEVSGQSVVTPNEHINRQEIDLQLFRSDLQNFDVENDSD</sequence>
<reference evidence="2" key="1">
    <citation type="submission" date="2025-08" db="UniProtKB">
        <authorList>
            <consortium name="RefSeq"/>
        </authorList>
    </citation>
    <scope>IDENTIFICATION</scope>
    <source>
        <strain evidence="2">15085-1641.00</strain>
        <tissue evidence="2">Whole body</tissue>
    </source>
</reference>
<dbReference type="GO" id="GO:0005634">
    <property type="term" value="C:nucleus"/>
    <property type="evidence" value="ECO:0007669"/>
    <property type="project" value="InterPro"/>
</dbReference>
<dbReference type="OMA" id="HRTISMV"/>
<dbReference type="Proteomes" id="UP000504633">
    <property type="component" value="Unplaced"/>
</dbReference>
<gene>
    <name evidence="2" type="primary">LOC111602956</name>
</gene>
<dbReference type="GeneID" id="111602956"/>
<evidence type="ECO:0000313" key="1">
    <source>
        <dbReference type="Proteomes" id="UP000504633"/>
    </source>
</evidence>
<dbReference type="OrthoDB" id="8067224at2759"/>
<dbReference type="KEGG" id="dhe:111602956"/>
<keyword evidence="1" id="KW-1185">Reference proteome</keyword>
<dbReference type="AlphaFoldDB" id="A0A6J1M4W5"/>
<proteinExistence type="predicted"/>
<dbReference type="InterPro" id="IPR029138">
    <property type="entry name" value="SNAPC5"/>
</dbReference>
<dbReference type="Pfam" id="PF15497">
    <property type="entry name" value="SNAPC5"/>
    <property type="match status" value="1"/>
</dbReference>
<dbReference type="GO" id="GO:0006384">
    <property type="term" value="P:transcription initiation at RNA polymerase III promoter"/>
    <property type="evidence" value="ECO:0007669"/>
    <property type="project" value="InterPro"/>
</dbReference>